<dbReference type="PRINTS" id="PR01806">
    <property type="entry name" value="VIRFACTRMVIN"/>
</dbReference>
<comment type="similarity">
    <text evidence="9 10 11">Belongs to the MurJ/MviN family.</text>
</comment>
<keyword evidence="6 10" id="KW-1133">Transmembrane helix</keyword>
<comment type="subcellular location">
    <subcellularLocation>
        <location evidence="10">Cell inner membrane</location>
        <topology evidence="10">Multi-pass membrane protein</topology>
    </subcellularLocation>
    <subcellularLocation>
        <location evidence="1">Cell membrane</location>
        <topology evidence="1">Multi-pass membrane protein</topology>
    </subcellularLocation>
</comment>
<feature type="transmembrane region" description="Helical" evidence="10">
    <location>
        <begin position="443"/>
        <end position="462"/>
    </location>
</feature>
<feature type="transmembrane region" description="Helical" evidence="10">
    <location>
        <begin position="482"/>
        <end position="502"/>
    </location>
</feature>
<dbReference type="CDD" id="cd13123">
    <property type="entry name" value="MATE_MurJ_like"/>
    <property type="match status" value="1"/>
</dbReference>
<evidence type="ECO:0000256" key="10">
    <source>
        <dbReference type="HAMAP-Rule" id="MF_02078"/>
    </source>
</evidence>
<accession>A0ABT1U770</accession>
<feature type="transmembrane region" description="Helical" evidence="10">
    <location>
        <begin position="276"/>
        <end position="294"/>
    </location>
</feature>
<keyword evidence="3 10" id="KW-0812">Transmembrane</keyword>
<feature type="transmembrane region" description="Helical" evidence="10">
    <location>
        <begin position="355"/>
        <end position="376"/>
    </location>
</feature>
<keyword evidence="10 11" id="KW-0961">Cell wall biogenesis/degradation</keyword>
<feature type="transmembrane region" description="Helical" evidence="10">
    <location>
        <begin position="136"/>
        <end position="155"/>
    </location>
</feature>
<comment type="caution">
    <text evidence="12">The sequence shown here is derived from an EMBL/GenBank/DDBJ whole genome shotgun (WGS) entry which is preliminary data.</text>
</comment>
<evidence type="ECO:0000313" key="13">
    <source>
        <dbReference type="Proteomes" id="UP001524586"/>
    </source>
</evidence>
<name>A0ABT1U770_9GAMM</name>
<evidence type="ECO:0000256" key="11">
    <source>
        <dbReference type="PIRNR" id="PIRNR002869"/>
    </source>
</evidence>
<dbReference type="Pfam" id="PF03023">
    <property type="entry name" value="MurJ"/>
    <property type="match status" value="1"/>
</dbReference>
<reference evidence="12 13" key="1">
    <citation type="submission" date="2022-07" db="EMBL/GenBank/DDBJ databases">
        <title>Methylomonas rivi sp. nov., Methylomonas rosea sp. nov., Methylomonas aureus sp. nov. and Methylomonas subterranea sp. nov., four novel methanotrophs isolated from a freshwater creek and the deep terrestrial subsurface.</title>
        <authorList>
            <person name="Abin C."/>
            <person name="Sankaranarayanan K."/>
            <person name="Garner C."/>
            <person name="Sindelar R."/>
            <person name="Kotary K."/>
            <person name="Garner R."/>
            <person name="Barclay S."/>
            <person name="Lawson P."/>
            <person name="Krumholz L."/>
        </authorList>
    </citation>
    <scope>NUCLEOTIDE SEQUENCE [LARGE SCALE GENOMIC DNA]</scope>
    <source>
        <strain evidence="12 13">WSC-6</strain>
    </source>
</reference>
<keyword evidence="5 10" id="KW-0573">Peptidoglycan synthesis</keyword>
<feature type="transmembrane region" description="Helical" evidence="10">
    <location>
        <begin position="191"/>
        <end position="213"/>
    </location>
</feature>
<feature type="transmembrane region" description="Helical" evidence="10">
    <location>
        <begin position="315"/>
        <end position="335"/>
    </location>
</feature>
<dbReference type="NCBIfam" id="TIGR01695">
    <property type="entry name" value="murJ_mviN"/>
    <property type="match status" value="1"/>
</dbReference>
<keyword evidence="7 10" id="KW-0472">Membrane</keyword>
<feature type="transmembrane region" description="Helical" evidence="10">
    <location>
        <begin position="167"/>
        <end position="185"/>
    </location>
</feature>
<keyword evidence="4 10" id="KW-0133">Cell shape</keyword>
<evidence type="ECO:0000256" key="2">
    <source>
        <dbReference type="ARBA" id="ARBA00022475"/>
    </source>
</evidence>
<dbReference type="InterPro" id="IPR051050">
    <property type="entry name" value="Lipid_II_flippase_MurJ/MviN"/>
</dbReference>
<evidence type="ECO:0000256" key="6">
    <source>
        <dbReference type="ARBA" id="ARBA00022989"/>
    </source>
</evidence>
<evidence type="ECO:0000256" key="9">
    <source>
        <dbReference type="ARBA" id="ARBA00061532"/>
    </source>
</evidence>
<feature type="transmembrane region" description="Helical" evidence="10">
    <location>
        <begin position="234"/>
        <end position="256"/>
    </location>
</feature>
<evidence type="ECO:0000256" key="7">
    <source>
        <dbReference type="ARBA" id="ARBA00023136"/>
    </source>
</evidence>
<comment type="pathway">
    <text evidence="10">Cell wall biogenesis; peptidoglycan biosynthesis.</text>
</comment>
<dbReference type="PANTHER" id="PTHR47019:SF1">
    <property type="entry name" value="LIPID II FLIPPASE MURJ"/>
    <property type="match status" value="1"/>
</dbReference>
<organism evidence="12 13">
    <name type="scientific">Methylomonas rivi</name>
    <dbReference type="NCBI Taxonomy" id="2952226"/>
    <lineage>
        <taxon>Bacteria</taxon>
        <taxon>Pseudomonadati</taxon>
        <taxon>Pseudomonadota</taxon>
        <taxon>Gammaproteobacteria</taxon>
        <taxon>Methylococcales</taxon>
        <taxon>Methylococcaceae</taxon>
        <taxon>Methylomonas</taxon>
    </lineage>
</organism>
<dbReference type="EMBL" id="JANIBK010000069">
    <property type="protein sequence ID" value="MCQ8129363.1"/>
    <property type="molecule type" value="Genomic_DNA"/>
</dbReference>
<keyword evidence="13" id="KW-1185">Reference proteome</keyword>
<feature type="transmembrane region" description="Helical" evidence="10">
    <location>
        <begin position="93"/>
        <end position="116"/>
    </location>
</feature>
<evidence type="ECO:0000256" key="5">
    <source>
        <dbReference type="ARBA" id="ARBA00022984"/>
    </source>
</evidence>
<feature type="transmembrane region" description="Helical" evidence="10">
    <location>
        <begin position="388"/>
        <end position="407"/>
    </location>
</feature>
<dbReference type="PANTHER" id="PTHR47019">
    <property type="entry name" value="LIPID II FLIPPASE MURJ"/>
    <property type="match status" value="1"/>
</dbReference>
<protein>
    <recommendedName>
        <fullName evidence="10">Probable lipid II flippase MurJ</fullName>
    </recommendedName>
</protein>
<evidence type="ECO:0000313" key="12">
    <source>
        <dbReference type="EMBL" id="MCQ8129363.1"/>
    </source>
</evidence>
<evidence type="ECO:0000256" key="8">
    <source>
        <dbReference type="ARBA" id="ARBA00060041"/>
    </source>
</evidence>
<dbReference type="RefSeq" id="WP_256615785.1">
    <property type="nucleotide sequence ID" value="NZ_JANIBK010000069.1"/>
</dbReference>
<dbReference type="InterPro" id="IPR004268">
    <property type="entry name" value="MurJ"/>
</dbReference>
<gene>
    <name evidence="10 12" type="primary">murJ</name>
    <name evidence="12" type="ORF">NP596_12950</name>
</gene>
<keyword evidence="2 10" id="KW-1003">Cell membrane</keyword>
<comment type="function">
    <text evidence="8 10 11">Involved in peptidoglycan biosynthesis. Transports lipid-linked peptidoglycan precursors from the inner to the outer leaflet of the cytoplasmic membrane.</text>
</comment>
<evidence type="ECO:0000256" key="3">
    <source>
        <dbReference type="ARBA" id="ARBA00022692"/>
    </source>
</evidence>
<keyword evidence="10 11" id="KW-0813">Transport</keyword>
<sequence length="510" mass="55720">MTKQLYKSTAIVGAMTLVSRAMGFLRDMLIANIFGVSPATDAFFVAFKIPNFLRRLFAEGAFAHAFVPVLSDYKQHAEPRALKLFIDRTAGTLTVLLVLLTLVGVAASPLLIVFFAPGFLWQGNQYDLAVNLLRITFPYLLFISLTAFAGSILNAHGRFAVPAITPVFLNICMIMAALWMAPLFAEPILALAWAVFAAGAVQLLFQIPVLWRLGLIPRLRWGWRDAGVRRVLKLMLPAIFGVSVVQVNLLFDTLVASFLASGSVSWLYYSDRLVEFPLGILGVAVSSVILPGLSKNHAERDNDAFSRSLDWGLRLVWLVGLPATLGLILLAQPLLSTLFQYNQFGVDDVAMASKSLMAFALGLLPFILIKVLVPGFTSRHDAKTPVRFGMYSIVSNVVLNLVLVWPLAHAGVALATALSAYLNAGLLLIALLRQKVYRPGRGWGMFTARVIFGCLLMAGFLQYVADGQAWFDWGVSQRSGHLALEVAAAMSVYAFGVGLAGMRLRHLHGH</sequence>
<dbReference type="HAMAP" id="MF_02078">
    <property type="entry name" value="MurJ_MviN"/>
    <property type="match status" value="1"/>
</dbReference>
<dbReference type="Proteomes" id="UP001524586">
    <property type="component" value="Unassembled WGS sequence"/>
</dbReference>
<proteinExistence type="inferred from homology"/>
<dbReference type="PIRSF" id="PIRSF002869">
    <property type="entry name" value="MviN"/>
    <property type="match status" value="1"/>
</dbReference>
<keyword evidence="10" id="KW-0997">Cell inner membrane</keyword>
<feature type="transmembrane region" description="Helical" evidence="10">
    <location>
        <begin position="413"/>
        <end position="431"/>
    </location>
</feature>
<evidence type="ECO:0000256" key="1">
    <source>
        <dbReference type="ARBA" id="ARBA00004651"/>
    </source>
</evidence>
<evidence type="ECO:0000256" key="4">
    <source>
        <dbReference type="ARBA" id="ARBA00022960"/>
    </source>
</evidence>